<sequence length="207" mass="23470">MPLALLAVLSEHGDLVTLSEFHDWYDNEHIPLRLDLSTFLTGARFSAIDAKSPSWLALTTRSEREAGLVERLEVLDRRICEVVWDSGESSKTTSFRVENPTTFIVTHSLGQPALENAVMWAEEAVQKLRGKEEWVRTRAFNCVEAFKTGVGISSGTEAHKAFPFFVLHEFLAQAPTLKWSEIGTDESLPELRKWELYRAYRSLSQKA</sequence>
<protein>
    <submittedName>
        <fullName evidence="1">Uncharacterized protein</fullName>
    </submittedName>
</protein>
<evidence type="ECO:0000313" key="1">
    <source>
        <dbReference type="EMBL" id="KIL65361.1"/>
    </source>
</evidence>
<dbReference type="HOGENOM" id="CLU_073903_0_1_1"/>
<proteinExistence type="predicted"/>
<accession>A0A0C2X7S8</accession>
<keyword evidence="2" id="KW-1185">Reference proteome</keyword>
<organism evidence="1 2">
    <name type="scientific">Amanita muscaria (strain Koide BX008)</name>
    <dbReference type="NCBI Taxonomy" id="946122"/>
    <lineage>
        <taxon>Eukaryota</taxon>
        <taxon>Fungi</taxon>
        <taxon>Dikarya</taxon>
        <taxon>Basidiomycota</taxon>
        <taxon>Agaricomycotina</taxon>
        <taxon>Agaricomycetes</taxon>
        <taxon>Agaricomycetidae</taxon>
        <taxon>Agaricales</taxon>
        <taxon>Pluteineae</taxon>
        <taxon>Amanitaceae</taxon>
        <taxon>Amanita</taxon>
    </lineage>
</organism>
<gene>
    <name evidence="1" type="ORF">M378DRAFT_539097</name>
</gene>
<dbReference type="InParanoid" id="A0A0C2X7S8"/>
<dbReference type="AlphaFoldDB" id="A0A0C2X7S8"/>
<dbReference type="Proteomes" id="UP000054549">
    <property type="component" value="Unassembled WGS sequence"/>
</dbReference>
<dbReference type="OrthoDB" id="2851338at2759"/>
<evidence type="ECO:0000313" key="2">
    <source>
        <dbReference type="Proteomes" id="UP000054549"/>
    </source>
</evidence>
<name>A0A0C2X7S8_AMAMK</name>
<reference evidence="1 2" key="1">
    <citation type="submission" date="2014-04" db="EMBL/GenBank/DDBJ databases">
        <title>Evolutionary Origins and Diversification of the Mycorrhizal Mutualists.</title>
        <authorList>
            <consortium name="DOE Joint Genome Institute"/>
            <consortium name="Mycorrhizal Genomics Consortium"/>
            <person name="Kohler A."/>
            <person name="Kuo A."/>
            <person name="Nagy L.G."/>
            <person name="Floudas D."/>
            <person name="Copeland A."/>
            <person name="Barry K.W."/>
            <person name="Cichocki N."/>
            <person name="Veneault-Fourrey C."/>
            <person name="LaButti K."/>
            <person name="Lindquist E.A."/>
            <person name="Lipzen A."/>
            <person name="Lundell T."/>
            <person name="Morin E."/>
            <person name="Murat C."/>
            <person name="Riley R."/>
            <person name="Ohm R."/>
            <person name="Sun H."/>
            <person name="Tunlid A."/>
            <person name="Henrissat B."/>
            <person name="Grigoriev I.V."/>
            <person name="Hibbett D.S."/>
            <person name="Martin F."/>
        </authorList>
    </citation>
    <scope>NUCLEOTIDE SEQUENCE [LARGE SCALE GENOMIC DNA]</scope>
    <source>
        <strain evidence="1 2">Koide BX008</strain>
    </source>
</reference>
<dbReference type="EMBL" id="KN818243">
    <property type="protein sequence ID" value="KIL65361.1"/>
    <property type="molecule type" value="Genomic_DNA"/>
</dbReference>
<dbReference type="STRING" id="946122.A0A0C2X7S8"/>